<organism evidence="2">
    <name type="scientific">Anopheles braziliensis</name>
    <dbReference type="NCBI Taxonomy" id="58242"/>
    <lineage>
        <taxon>Eukaryota</taxon>
        <taxon>Metazoa</taxon>
        <taxon>Ecdysozoa</taxon>
        <taxon>Arthropoda</taxon>
        <taxon>Hexapoda</taxon>
        <taxon>Insecta</taxon>
        <taxon>Pterygota</taxon>
        <taxon>Neoptera</taxon>
        <taxon>Endopterygota</taxon>
        <taxon>Diptera</taxon>
        <taxon>Nematocera</taxon>
        <taxon>Culicoidea</taxon>
        <taxon>Culicidae</taxon>
        <taxon>Anophelinae</taxon>
        <taxon>Anopheles</taxon>
    </lineage>
</organism>
<reference evidence="2" key="1">
    <citation type="submission" date="2018-01" db="EMBL/GenBank/DDBJ databases">
        <title>An insight into the sialome of Amazonian anophelines.</title>
        <authorList>
            <person name="Ribeiro J.M."/>
            <person name="Scarpassa V."/>
            <person name="Calvo E."/>
        </authorList>
    </citation>
    <scope>NUCLEOTIDE SEQUENCE</scope>
    <source>
        <tissue evidence="2">Salivary glands</tissue>
    </source>
</reference>
<feature type="signal peptide" evidence="1">
    <location>
        <begin position="1"/>
        <end position="16"/>
    </location>
</feature>
<sequence length="104" mass="10377">MLTVLFAAARSGFAFGVCEMVPCMSTITPAGVAGVVESTGAFSVRFGAVSMTGVTGSSPEPAASSGTGPVTIFGTGGSGAGTVGWTAFGSSFTFVLLYFRRFPD</sequence>
<proteinExistence type="predicted"/>
<dbReference type="AlphaFoldDB" id="A0A2M3ZQQ6"/>
<evidence type="ECO:0000256" key="1">
    <source>
        <dbReference type="SAM" id="SignalP"/>
    </source>
</evidence>
<evidence type="ECO:0000313" key="2">
    <source>
        <dbReference type="EMBL" id="MBW30833.1"/>
    </source>
</evidence>
<keyword evidence="1" id="KW-0732">Signal</keyword>
<dbReference type="EMBL" id="GGFM01010082">
    <property type="protein sequence ID" value="MBW30833.1"/>
    <property type="molecule type" value="Transcribed_RNA"/>
</dbReference>
<protein>
    <submittedName>
        <fullName evidence="2">Putative secreted peptide</fullName>
    </submittedName>
</protein>
<name>A0A2M3ZQQ6_9DIPT</name>
<accession>A0A2M3ZQQ6</accession>
<feature type="chain" id="PRO_5014733810" evidence="1">
    <location>
        <begin position="17"/>
        <end position="104"/>
    </location>
</feature>